<protein>
    <submittedName>
        <fullName evidence="2">Uncharacterized protein</fullName>
    </submittedName>
</protein>
<evidence type="ECO:0000313" key="2">
    <source>
        <dbReference type="EMBL" id="TGO19001.1"/>
    </source>
</evidence>
<keyword evidence="1" id="KW-1133">Transmembrane helix</keyword>
<keyword evidence="3" id="KW-1185">Reference proteome</keyword>
<dbReference type="AlphaFoldDB" id="A0A4Z1FC41"/>
<proteinExistence type="predicted"/>
<evidence type="ECO:0000256" key="1">
    <source>
        <dbReference type="SAM" id="Phobius"/>
    </source>
</evidence>
<dbReference type="EMBL" id="PQXH01000006">
    <property type="protein sequence ID" value="TGO19001.1"/>
    <property type="molecule type" value="Genomic_DNA"/>
</dbReference>
<feature type="transmembrane region" description="Helical" evidence="1">
    <location>
        <begin position="118"/>
        <end position="147"/>
    </location>
</feature>
<accession>A0A4Z1FC41</accession>
<evidence type="ECO:0000313" key="3">
    <source>
        <dbReference type="Proteomes" id="UP000297777"/>
    </source>
</evidence>
<dbReference type="Proteomes" id="UP000297777">
    <property type="component" value="Unassembled WGS sequence"/>
</dbReference>
<feature type="transmembrane region" description="Helical" evidence="1">
    <location>
        <begin position="205"/>
        <end position="231"/>
    </location>
</feature>
<comment type="caution">
    <text evidence="2">The sequence shown here is derived from an EMBL/GenBank/DDBJ whole genome shotgun (WGS) entry which is preliminary data.</text>
</comment>
<keyword evidence="1" id="KW-0472">Membrane</keyword>
<feature type="transmembrane region" description="Helical" evidence="1">
    <location>
        <begin position="181"/>
        <end position="199"/>
    </location>
</feature>
<feature type="transmembrane region" description="Helical" evidence="1">
    <location>
        <begin position="66"/>
        <end position="86"/>
    </location>
</feature>
<sequence length="302" mass="34158">MTKIPTWSSSPLVATFICLEVSTTYQLARRRKRCMKSVHDRNTTSDPCFPKQQQGSLLTVHNDVKWVLRLMWAIVPLGLCWFWVVLFPKTLAQCSWNLLPSGADLPCTRSAMWTNGTIYQVCLVNILIVSALQTPLIIGLHCAELICNLSRDERMLRQATSSRGTNPRYNSISAALKSWETMLLFVFKAFIHWMFGLSVNSDSTAALVMFPIQIFYCTICALLLALFATYISLRRPYGPLPATYGHLQTIADLVDEWQGDSPMFWGHKVDGSNGEPNFAGMGSDPMRKIKMNELYGWVEQSE</sequence>
<gene>
    <name evidence="2" type="ORF">BTUL_0006g00340</name>
</gene>
<name>A0A4Z1FC41_9HELO</name>
<dbReference type="OrthoDB" id="2688021at2759"/>
<reference evidence="2 3" key="1">
    <citation type="submission" date="2017-12" db="EMBL/GenBank/DDBJ databases">
        <title>Comparative genomics of Botrytis spp.</title>
        <authorList>
            <person name="Valero-Jimenez C.A."/>
            <person name="Tapia P."/>
            <person name="Veloso J."/>
            <person name="Silva-Moreno E."/>
            <person name="Staats M."/>
            <person name="Valdes J.H."/>
            <person name="Van Kan J.A.L."/>
        </authorList>
    </citation>
    <scope>NUCLEOTIDE SEQUENCE [LARGE SCALE GENOMIC DNA]</scope>
    <source>
        <strain evidence="2 3">Bt9001</strain>
    </source>
</reference>
<organism evidence="2 3">
    <name type="scientific">Botrytis tulipae</name>
    <dbReference type="NCBI Taxonomy" id="87230"/>
    <lineage>
        <taxon>Eukaryota</taxon>
        <taxon>Fungi</taxon>
        <taxon>Dikarya</taxon>
        <taxon>Ascomycota</taxon>
        <taxon>Pezizomycotina</taxon>
        <taxon>Leotiomycetes</taxon>
        <taxon>Helotiales</taxon>
        <taxon>Sclerotiniaceae</taxon>
        <taxon>Botrytis</taxon>
    </lineage>
</organism>
<keyword evidence="1" id="KW-0812">Transmembrane</keyword>